<sequence>MYQYGVSTAMRLKMSIDIAAASVPKMGKTLYRPSLEVNRPTVNDALAMPAIMGSIFKPACVGVTF</sequence>
<name>A0A6J7GSQ8_9ZZZZ</name>
<protein>
    <submittedName>
        <fullName evidence="1">Unannotated protein</fullName>
    </submittedName>
</protein>
<evidence type="ECO:0000313" key="1">
    <source>
        <dbReference type="EMBL" id="CAB4909996.1"/>
    </source>
</evidence>
<gene>
    <name evidence="1" type="ORF">UFOPK3576_01043</name>
</gene>
<proteinExistence type="predicted"/>
<dbReference type="AlphaFoldDB" id="A0A6J7GSQ8"/>
<reference evidence="1" key="1">
    <citation type="submission" date="2020-05" db="EMBL/GenBank/DDBJ databases">
        <authorList>
            <person name="Chiriac C."/>
            <person name="Salcher M."/>
            <person name="Ghai R."/>
            <person name="Kavagutti S V."/>
        </authorList>
    </citation>
    <scope>NUCLEOTIDE SEQUENCE</scope>
</reference>
<dbReference type="EMBL" id="CAFBMO010000041">
    <property type="protein sequence ID" value="CAB4909996.1"/>
    <property type="molecule type" value="Genomic_DNA"/>
</dbReference>
<organism evidence="1">
    <name type="scientific">freshwater metagenome</name>
    <dbReference type="NCBI Taxonomy" id="449393"/>
    <lineage>
        <taxon>unclassified sequences</taxon>
        <taxon>metagenomes</taxon>
        <taxon>ecological metagenomes</taxon>
    </lineage>
</organism>
<accession>A0A6J7GSQ8</accession>